<dbReference type="CDD" id="cd04179">
    <property type="entry name" value="DPM_DPG-synthase_like"/>
    <property type="match status" value="1"/>
</dbReference>
<dbReference type="AlphaFoldDB" id="H8Z0V9"/>
<organism evidence="3 4">
    <name type="scientific">Thiorhodovibrio frisius</name>
    <dbReference type="NCBI Taxonomy" id="631362"/>
    <lineage>
        <taxon>Bacteria</taxon>
        <taxon>Pseudomonadati</taxon>
        <taxon>Pseudomonadota</taxon>
        <taxon>Gammaproteobacteria</taxon>
        <taxon>Chromatiales</taxon>
        <taxon>Chromatiaceae</taxon>
        <taxon>Thiorhodovibrio</taxon>
    </lineage>
</organism>
<dbReference type="GO" id="GO:0016740">
    <property type="term" value="F:transferase activity"/>
    <property type="evidence" value="ECO:0007669"/>
    <property type="project" value="UniProtKB-KW"/>
</dbReference>
<name>H8Z0V9_9GAMM</name>
<dbReference type="InterPro" id="IPR029044">
    <property type="entry name" value="Nucleotide-diphossugar_trans"/>
</dbReference>
<dbReference type="InterPro" id="IPR001173">
    <property type="entry name" value="Glyco_trans_2-like"/>
</dbReference>
<dbReference type="HOGENOM" id="CLU_033536_7_4_6"/>
<evidence type="ECO:0000259" key="2">
    <source>
        <dbReference type="Pfam" id="PF00535"/>
    </source>
</evidence>
<evidence type="ECO:0000313" key="4">
    <source>
        <dbReference type="Proteomes" id="UP000002964"/>
    </source>
</evidence>
<feature type="transmembrane region" description="Helical" evidence="1">
    <location>
        <begin position="240"/>
        <end position="264"/>
    </location>
</feature>
<dbReference type="PANTHER" id="PTHR48090:SF7">
    <property type="entry name" value="RFBJ PROTEIN"/>
    <property type="match status" value="1"/>
</dbReference>
<keyword evidence="1" id="KW-0812">Transmembrane</keyword>
<evidence type="ECO:0000256" key="1">
    <source>
        <dbReference type="SAM" id="Phobius"/>
    </source>
</evidence>
<feature type="domain" description="Glycosyltransferase 2-like" evidence="2">
    <location>
        <begin position="13"/>
        <end position="173"/>
    </location>
</feature>
<accession>H8Z0V9</accession>
<dbReference type="PANTHER" id="PTHR48090">
    <property type="entry name" value="UNDECAPRENYL-PHOSPHATE 4-DEOXY-4-FORMAMIDO-L-ARABINOSE TRANSFERASE-RELATED"/>
    <property type="match status" value="1"/>
</dbReference>
<dbReference type="eggNOG" id="COG1215">
    <property type="taxonomic scope" value="Bacteria"/>
</dbReference>
<proteinExistence type="predicted"/>
<dbReference type="Proteomes" id="UP000002964">
    <property type="component" value="Unassembled WGS sequence"/>
</dbReference>
<dbReference type="EMBL" id="JH603169">
    <property type="protein sequence ID" value="EIC21341.1"/>
    <property type="molecule type" value="Genomic_DNA"/>
</dbReference>
<sequence>MLGPNSLKLIIQIPCYNEAAALPVTLAALPSQVPGFDFVEWLVIDDGSTDSTADIARAYGVASVVRHTTNFGLAKAFLTGLDACLDRGADVIVNFDADNQYCADDIPALTAPILQGQADMVIGARPISEIDHFSPFKKWLQRLGSWAVRMASGTRVDDAPCGFRAISRSAARQLMVFNNYTYTLETIIQAGQKNIAVESVPIRVNPDLRPSRLVRSIPFYVRKSLITIVRIFVVYRPFRFFGAIGLTVIALGTLIGLRFLGFYLSGDGTGHVQSLILAGILLTIGFQTLLVAFLADLLAANRRLIEDLRSRLPLTVQPINQAHQTAPSHENQPRPN</sequence>
<protein>
    <submittedName>
        <fullName evidence="3">Glycosyl transferase</fullName>
    </submittedName>
</protein>
<dbReference type="RefSeq" id="WP_009147926.1">
    <property type="nucleotide sequence ID" value="NZ_CP121471.1"/>
</dbReference>
<dbReference type="InterPro" id="IPR050256">
    <property type="entry name" value="Glycosyltransferase_2"/>
</dbReference>
<keyword evidence="1" id="KW-0472">Membrane</keyword>
<gene>
    <name evidence="3" type="ORF">Thi970DRAFT_01546</name>
</gene>
<keyword evidence="1" id="KW-1133">Transmembrane helix</keyword>
<evidence type="ECO:0000313" key="3">
    <source>
        <dbReference type="EMBL" id="EIC21341.1"/>
    </source>
</evidence>
<dbReference type="SUPFAM" id="SSF53448">
    <property type="entry name" value="Nucleotide-diphospho-sugar transferases"/>
    <property type="match status" value="1"/>
</dbReference>
<dbReference type="Pfam" id="PF00535">
    <property type="entry name" value="Glycos_transf_2"/>
    <property type="match status" value="1"/>
</dbReference>
<reference evidence="4" key="1">
    <citation type="submission" date="2011-06" db="EMBL/GenBank/DDBJ databases">
        <authorList>
            <consortium name="US DOE Joint Genome Institute (JGI-PGF)"/>
            <person name="Lucas S."/>
            <person name="Han J."/>
            <person name="Lapidus A."/>
            <person name="Cheng J.-F."/>
            <person name="Goodwin L."/>
            <person name="Pitluck S."/>
            <person name="Peters L."/>
            <person name="Land M.L."/>
            <person name="Hauser L."/>
            <person name="Vogl K."/>
            <person name="Liu Z."/>
            <person name="Overmann J."/>
            <person name="Frigaard N.-U."/>
            <person name="Bryant D.A."/>
            <person name="Woyke T.J."/>
        </authorList>
    </citation>
    <scope>NUCLEOTIDE SEQUENCE [LARGE SCALE GENOMIC DNA]</scope>
    <source>
        <strain evidence="4">970</strain>
    </source>
</reference>
<feature type="transmembrane region" description="Helical" evidence="1">
    <location>
        <begin position="276"/>
        <end position="299"/>
    </location>
</feature>
<dbReference type="STRING" id="631362.Thi970DRAFT_01546"/>
<dbReference type="Gene3D" id="3.90.550.10">
    <property type="entry name" value="Spore Coat Polysaccharide Biosynthesis Protein SpsA, Chain A"/>
    <property type="match status" value="1"/>
</dbReference>
<keyword evidence="4" id="KW-1185">Reference proteome</keyword>
<reference evidence="3 4" key="2">
    <citation type="submission" date="2011-11" db="EMBL/GenBank/DDBJ databases">
        <authorList>
            <consortium name="US DOE Joint Genome Institute"/>
            <person name="Lucas S."/>
            <person name="Han J."/>
            <person name="Lapidus A."/>
            <person name="Cheng J.-F."/>
            <person name="Goodwin L."/>
            <person name="Pitluck S."/>
            <person name="Peters L."/>
            <person name="Ovchinnikova G."/>
            <person name="Zhang X."/>
            <person name="Detter J.C."/>
            <person name="Han C."/>
            <person name="Tapia R."/>
            <person name="Land M."/>
            <person name="Hauser L."/>
            <person name="Kyrpides N."/>
            <person name="Ivanova N."/>
            <person name="Pagani I."/>
            <person name="Vogl K."/>
            <person name="Liu Z."/>
            <person name="Overmann J."/>
            <person name="Frigaard N.-U."/>
            <person name="Bryant D."/>
            <person name="Woyke T."/>
        </authorList>
    </citation>
    <scope>NUCLEOTIDE SEQUENCE [LARGE SCALE GENOMIC DNA]</scope>
    <source>
        <strain evidence="3 4">970</strain>
    </source>
</reference>
<keyword evidence="3" id="KW-0808">Transferase</keyword>